<dbReference type="RefSeq" id="WP_092758877.1">
    <property type="nucleotide sequence ID" value="NZ_FNZQ01000001.1"/>
</dbReference>
<dbReference type="InterPro" id="IPR012349">
    <property type="entry name" value="Split_barrel_FMN-bd"/>
</dbReference>
<gene>
    <name evidence="3" type="ORF">SAMN04488526_0168</name>
</gene>
<dbReference type="EMBL" id="FNZQ01000001">
    <property type="protein sequence ID" value="SEK27470.1"/>
    <property type="molecule type" value="Genomic_DNA"/>
</dbReference>
<protein>
    <submittedName>
        <fullName evidence="3">Pyridoxamine 5'-phosphate oxidase</fullName>
    </submittedName>
</protein>
<evidence type="ECO:0000256" key="1">
    <source>
        <dbReference type="SAM" id="MobiDB-lite"/>
    </source>
</evidence>
<dbReference type="STRING" id="188906.SAMN04488526_0168"/>
<dbReference type="SUPFAM" id="SSF50475">
    <property type="entry name" value="FMN-binding split barrel"/>
    <property type="match status" value="1"/>
</dbReference>
<sequence>MSDPFGQLDDLLTHVWGRLARGARVSDDPFRFVTLATIGTDGPEARTVGLRAADRDAGTVEVHSDLRTAKVRALSRDPRAALLLWDAAAQLQVRLTLTMTLLPADPARWSTVPPSSRLNYGTDPAPGDTVDAPEDVTRTPEIERFIVLSGCVRVIDAVSLSHDPHRRAVFTGTVGRWIAP</sequence>
<dbReference type="InterPro" id="IPR024624">
    <property type="entry name" value="Pyridox_Oxase_Alr4036_FMN-bd"/>
</dbReference>
<evidence type="ECO:0000313" key="4">
    <source>
        <dbReference type="Proteomes" id="UP000199283"/>
    </source>
</evidence>
<evidence type="ECO:0000313" key="3">
    <source>
        <dbReference type="EMBL" id="SEK27470.1"/>
    </source>
</evidence>
<organism evidence="3 4">
    <name type="scientific">Jannaschia helgolandensis</name>
    <dbReference type="NCBI Taxonomy" id="188906"/>
    <lineage>
        <taxon>Bacteria</taxon>
        <taxon>Pseudomonadati</taxon>
        <taxon>Pseudomonadota</taxon>
        <taxon>Alphaproteobacteria</taxon>
        <taxon>Rhodobacterales</taxon>
        <taxon>Roseobacteraceae</taxon>
        <taxon>Jannaschia</taxon>
    </lineage>
</organism>
<feature type="domain" description="Pyridoxamine 5'-phosphate oxidase Alr4036 family FMN-binding" evidence="2">
    <location>
        <begin position="26"/>
        <end position="99"/>
    </location>
</feature>
<dbReference type="Proteomes" id="UP000199283">
    <property type="component" value="Unassembled WGS sequence"/>
</dbReference>
<accession>A0A1H7FTF1</accession>
<dbReference type="OrthoDB" id="5120525at2"/>
<dbReference type="AlphaFoldDB" id="A0A1H7FTF1"/>
<dbReference type="GO" id="GO:0010181">
    <property type="term" value="F:FMN binding"/>
    <property type="evidence" value="ECO:0007669"/>
    <property type="project" value="InterPro"/>
</dbReference>
<keyword evidence="4" id="KW-1185">Reference proteome</keyword>
<feature type="region of interest" description="Disordered" evidence="1">
    <location>
        <begin position="112"/>
        <end position="134"/>
    </location>
</feature>
<proteinExistence type="predicted"/>
<reference evidence="3 4" key="1">
    <citation type="submission" date="2016-10" db="EMBL/GenBank/DDBJ databases">
        <authorList>
            <person name="de Groot N.N."/>
        </authorList>
    </citation>
    <scope>NUCLEOTIDE SEQUENCE [LARGE SCALE GENOMIC DNA]</scope>
    <source>
        <strain evidence="3 4">DSM 14858</strain>
    </source>
</reference>
<dbReference type="Pfam" id="PF12766">
    <property type="entry name" value="Pyridox_oxase_2"/>
    <property type="match status" value="1"/>
</dbReference>
<name>A0A1H7FTF1_9RHOB</name>
<evidence type="ECO:0000259" key="2">
    <source>
        <dbReference type="Pfam" id="PF12766"/>
    </source>
</evidence>
<dbReference type="Gene3D" id="2.30.110.10">
    <property type="entry name" value="Electron Transport, Fmn-binding Protein, Chain A"/>
    <property type="match status" value="1"/>
</dbReference>